<dbReference type="PROSITE" id="PS00107">
    <property type="entry name" value="PROTEIN_KINASE_ATP"/>
    <property type="match status" value="1"/>
</dbReference>
<feature type="compositionally biased region" description="Pro residues" evidence="6">
    <location>
        <begin position="554"/>
        <end position="576"/>
    </location>
</feature>
<gene>
    <name evidence="8" type="ordered locus">COCOR_03791</name>
</gene>
<dbReference type="Gene3D" id="3.30.200.20">
    <property type="entry name" value="Phosphorylase Kinase, domain 1"/>
    <property type="match status" value="1"/>
</dbReference>
<dbReference type="RefSeq" id="WP_014396603.1">
    <property type="nucleotide sequence ID" value="NC_017030.1"/>
</dbReference>
<keyword evidence="9" id="KW-1185">Reference proteome</keyword>
<keyword evidence="1" id="KW-0808">Transferase</keyword>
<dbReference type="GO" id="GO:0004674">
    <property type="term" value="F:protein serine/threonine kinase activity"/>
    <property type="evidence" value="ECO:0007669"/>
    <property type="project" value="UniProtKB-KW"/>
</dbReference>
<reference evidence="9" key="2">
    <citation type="submission" date="2012-03" db="EMBL/GenBank/DDBJ databases">
        <title>Genome sequence of the fruiting myxobacterium Corallococcus coralloides DSM 2259.</title>
        <authorList>
            <person name="Huntley S."/>
            <person name="Zhang Y."/>
            <person name="Treuner-Lange A."/>
            <person name="Sensen C.W."/>
            <person name="Sogaard-Andersen L."/>
        </authorList>
    </citation>
    <scope>NUCLEOTIDE SEQUENCE [LARGE SCALE GENOMIC DNA]</scope>
    <source>
        <strain evidence="9">ATCC 25202 / DSM 2259 / NBRC 100086 / M2</strain>
    </source>
</reference>
<dbReference type="Gene3D" id="1.10.510.10">
    <property type="entry name" value="Transferase(Phosphotransferase) domain 1"/>
    <property type="match status" value="1"/>
</dbReference>
<feature type="region of interest" description="Disordered" evidence="6">
    <location>
        <begin position="519"/>
        <end position="616"/>
    </location>
</feature>
<dbReference type="STRING" id="1144275.COCOR_03791"/>
<feature type="domain" description="Protein kinase" evidence="7">
    <location>
        <begin position="19"/>
        <end position="287"/>
    </location>
</feature>
<dbReference type="SMART" id="SM00220">
    <property type="entry name" value="S_TKc"/>
    <property type="match status" value="1"/>
</dbReference>
<organism evidence="8 9">
    <name type="scientific">Corallococcus coralloides (strain ATCC 25202 / DSM 2259 / NBRC 100086 / M2)</name>
    <name type="common">Myxococcus coralloides</name>
    <dbReference type="NCBI Taxonomy" id="1144275"/>
    <lineage>
        <taxon>Bacteria</taxon>
        <taxon>Pseudomonadati</taxon>
        <taxon>Myxococcota</taxon>
        <taxon>Myxococcia</taxon>
        <taxon>Myxococcales</taxon>
        <taxon>Cystobacterineae</taxon>
        <taxon>Myxococcaceae</taxon>
        <taxon>Corallococcus</taxon>
    </lineage>
</organism>
<evidence type="ECO:0000256" key="3">
    <source>
        <dbReference type="ARBA" id="ARBA00022777"/>
    </source>
</evidence>
<evidence type="ECO:0000256" key="5">
    <source>
        <dbReference type="PROSITE-ProRule" id="PRU10141"/>
    </source>
</evidence>
<dbReference type="PROSITE" id="PS00108">
    <property type="entry name" value="PROTEIN_KINASE_ST"/>
    <property type="match status" value="1"/>
</dbReference>
<evidence type="ECO:0000256" key="4">
    <source>
        <dbReference type="ARBA" id="ARBA00022840"/>
    </source>
</evidence>
<keyword evidence="4 5" id="KW-0067">ATP-binding</keyword>
<keyword evidence="2 5" id="KW-0547">Nucleotide-binding</keyword>
<evidence type="ECO:0000313" key="8">
    <source>
        <dbReference type="EMBL" id="AFE05436.1"/>
    </source>
</evidence>
<dbReference type="CDD" id="cd14014">
    <property type="entry name" value="STKc_PknB_like"/>
    <property type="match status" value="1"/>
</dbReference>
<evidence type="ECO:0000313" key="9">
    <source>
        <dbReference type="Proteomes" id="UP000007587"/>
    </source>
</evidence>
<dbReference type="GO" id="GO:0005524">
    <property type="term" value="F:ATP binding"/>
    <property type="evidence" value="ECO:0007669"/>
    <property type="project" value="UniProtKB-UniRule"/>
</dbReference>
<sequence length="704" mass="73254">MTRSADGELHIDSVLRNTYKVVSVLGRGGMGSVFLAQHLRLPGKQVAVKVLRVGDHIGPDLHVRFRREAEIASRLGHPNIVEVLDFDTLEDGSPFLVLEYLRGESLADRLRRGRLTLEEVFSFTRQMGSALQTAHRAGVVHRDLKPANIFLVPTDSGGVVGERVKLLDFGISKVMSSETLQTQEAVLIGTPQYMSPEQAQGQNSRIDARTDLFALGGIVFEMISGMTPFGGGSLAQIIYRVVHEPPVSLITLMPDLPPNVAKAVARALEKNPDHRHPDVASFIAELTGTQLQSLPETAEQIEARTFGRAKRPSGVALPSVAPSDDDGTGATLAPSNKGPGTGRFGADALVASDDIGFDATMAPRASGTVPFGQQPQVAGGTMGFGATQAPGSGMGSSGVALPAPGVPAQIPGSYSGQQVPQGYGTGQHVAPGSLGGQQAVPGSYGGQQMVPGSFAGAVGPQGQPLAPVSMSGQPGMPGPMTMPAAVPPKSRVLPIAGAAALLLGAVGLGWWLRPGPPMDPPPVMHAGQDHVPPPREGPPPEGPPPVMHAGQNHVPPPPVGPPPAPPPPVAQTPPPDAVATGNGTPANVDPHVQQTKAPGKTVVKTSGKTQSPRIPLEPTDDIALSALKEARAADARNDVDTGVRMAQRSYAAQKNLAAHHLAIKLRCQSKDMVNGPAELSKVSKTDLPARLIELCRSNGIELPK</sequence>
<keyword evidence="3 8" id="KW-0418">Kinase</keyword>
<dbReference type="HOGENOM" id="CLU_019778_0_0_7"/>
<dbReference type="EMBL" id="CP003389">
    <property type="protein sequence ID" value="AFE05436.1"/>
    <property type="molecule type" value="Genomic_DNA"/>
</dbReference>
<evidence type="ECO:0000256" key="1">
    <source>
        <dbReference type="ARBA" id="ARBA00022679"/>
    </source>
</evidence>
<reference evidence="8 9" key="1">
    <citation type="journal article" date="2012" name="J. Bacteriol.">
        <title>Complete Genome Sequence of the Fruiting Myxobacterium Corallococcus coralloides DSM 2259.</title>
        <authorList>
            <person name="Huntley S."/>
            <person name="Zhang Y."/>
            <person name="Treuner-Lange A."/>
            <person name="Kneip S."/>
            <person name="Sensen C.W."/>
            <person name="Sogaard-Andersen L."/>
        </authorList>
    </citation>
    <scope>NUCLEOTIDE SEQUENCE [LARGE SCALE GENOMIC DNA]</scope>
    <source>
        <strain evidence="9">ATCC 25202 / DSM 2259 / NBRC 100086 / M2</strain>
    </source>
</reference>
<feature type="region of interest" description="Disordered" evidence="6">
    <location>
        <begin position="309"/>
        <end position="345"/>
    </location>
</feature>
<dbReference type="Proteomes" id="UP000007587">
    <property type="component" value="Chromosome"/>
</dbReference>
<dbReference type="SUPFAM" id="SSF56112">
    <property type="entry name" value="Protein kinase-like (PK-like)"/>
    <property type="match status" value="1"/>
</dbReference>
<dbReference type="InParanoid" id="H8MR25"/>
<dbReference type="eggNOG" id="COG0515">
    <property type="taxonomic scope" value="Bacteria"/>
</dbReference>
<dbReference type="PROSITE" id="PS50011">
    <property type="entry name" value="PROTEIN_KINASE_DOM"/>
    <property type="match status" value="1"/>
</dbReference>
<dbReference type="InterPro" id="IPR017441">
    <property type="entry name" value="Protein_kinase_ATP_BS"/>
</dbReference>
<proteinExistence type="predicted"/>
<keyword evidence="8" id="KW-0723">Serine/threonine-protein kinase</keyword>
<dbReference type="OrthoDB" id="9801841at2"/>
<feature type="compositionally biased region" description="Pro residues" evidence="6">
    <location>
        <begin position="534"/>
        <end position="546"/>
    </location>
</feature>
<evidence type="ECO:0000256" key="6">
    <source>
        <dbReference type="SAM" id="MobiDB-lite"/>
    </source>
</evidence>
<accession>H8MR25</accession>
<evidence type="ECO:0000259" key="7">
    <source>
        <dbReference type="PROSITE" id="PS50011"/>
    </source>
</evidence>
<protein>
    <submittedName>
        <fullName evidence="8">Serine/threonine protein kinase</fullName>
    </submittedName>
</protein>
<dbReference type="KEGG" id="ccx:COCOR_03791"/>
<dbReference type="PANTHER" id="PTHR43289">
    <property type="entry name" value="MITOGEN-ACTIVATED PROTEIN KINASE KINASE KINASE 20-RELATED"/>
    <property type="match status" value="1"/>
</dbReference>
<dbReference type="Pfam" id="PF00069">
    <property type="entry name" value="Pkinase"/>
    <property type="match status" value="1"/>
</dbReference>
<feature type="compositionally biased region" description="Polar residues" evidence="6">
    <location>
        <begin position="603"/>
        <end position="612"/>
    </location>
</feature>
<name>H8MR25_CORCM</name>
<dbReference type="PANTHER" id="PTHR43289:SF6">
    <property type="entry name" value="SERINE_THREONINE-PROTEIN KINASE NEKL-3"/>
    <property type="match status" value="1"/>
</dbReference>
<feature type="binding site" evidence="5">
    <location>
        <position position="49"/>
    </location>
    <ligand>
        <name>ATP</name>
        <dbReference type="ChEBI" id="CHEBI:30616"/>
    </ligand>
</feature>
<dbReference type="InterPro" id="IPR011009">
    <property type="entry name" value="Kinase-like_dom_sf"/>
</dbReference>
<evidence type="ECO:0000256" key="2">
    <source>
        <dbReference type="ARBA" id="ARBA00022741"/>
    </source>
</evidence>
<dbReference type="InterPro" id="IPR008271">
    <property type="entry name" value="Ser/Thr_kinase_AS"/>
</dbReference>
<dbReference type="InterPro" id="IPR000719">
    <property type="entry name" value="Prot_kinase_dom"/>
</dbReference>
<dbReference type="AlphaFoldDB" id="H8MR25"/>